<gene>
    <name evidence="1" type="ORF">METZ01_LOCUS475973</name>
</gene>
<dbReference type="EMBL" id="UINC01203045">
    <property type="protein sequence ID" value="SVE23119.1"/>
    <property type="molecule type" value="Genomic_DNA"/>
</dbReference>
<dbReference type="Pfam" id="PF13289">
    <property type="entry name" value="SIR2_2"/>
    <property type="match status" value="1"/>
</dbReference>
<accession>A0A383BTB2</accession>
<sequence length="195" mass="21871">MTHVPTSLITEIHAGNCVAFVGAGFSATVIPPWGKLLSELARSSTTDIQNHVTSQVRKGSAHALDEAAQVLQDHLGEDAFLDMLASLLTKHDERPMSQRLAWLRGIPFRSILTTNFDPLLAGSTPGPDAYRRVLRPAAYRWWDPRYWGDAQGAVTLKLHGDVEKREIVLTRRDYRRQLYSDPAYITFLRTMIATT</sequence>
<reference evidence="1" key="1">
    <citation type="submission" date="2018-05" db="EMBL/GenBank/DDBJ databases">
        <authorList>
            <person name="Lanie J.A."/>
            <person name="Ng W.-L."/>
            <person name="Kazmierczak K.M."/>
            <person name="Andrzejewski T.M."/>
            <person name="Davidsen T.M."/>
            <person name="Wayne K.J."/>
            <person name="Tettelin H."/>
            <person name="Glass J.I."/>
            <person name="Rusch D."/>
            <person name="Podicherti R."/>
            <person name="Tsui H.-C.T."/>
            <person name="Winkler M.E."/>
        </authorList>
    </citation>
    <scope>NUCLEOTIDE SEQUENCE</scope>
</reference>
<name>A0A383BTB2_9ZZZZ</name>
<proteinExistence type="predicted"/>
<dbReference type="AlphaFoldDB" id="A0A383BTB2"/>
<organism evidence="1">
    <name type="scientific">marine metagenome</name>
    <dbReference type="NCBI Taxonomy" id="408172"/>
    <lineage>
        <taxon>unclassified sequences</taxon>
        <taxon>metagenomes</taxon>
        <taxon>ecological metagenomes</taxon>
    </lineage>
</organism>
<protein>
    <submittedName>
        <fullName evidence="1">Uncharacterized protein</fullName>
    </submittedName>
</protein>
<evidence type="ECO:0000313" key="1">
    <source>
        <dbReference type="EMBL" id="SVE23119.1"/>
    </source>
</evidence>
<feature type="non-terminal residue" evidence="1">
    <location>
        <position position="195"/>
    </location>
</feature>